<evidence type="ECO:0000256" key="5">
    <source>
        <dbReference type="ARBA" id="ARBA00022475"/>
    </source>
</evidence>
<dbReference type="Proteomes" id="UP001596020">
    <property type="component" value="Unassembled WGS sequence"/>
</dbReference>
<evidence type="ECO:0000256" key="4">
    <source>
        <dbReference type="ARBA" id="ARBA00007739"/>
    </source>
</evidence>
<evidence type="ECO:0000256" key="6">
    <source>
        <dbReference type="ARBA" id="ARBA00022645"/>
    </source>
</evidence>
<keyword evidence="11" id="KW-0133">Cell shape</keyword>
<organism evidence="21 22">
    <name type="scientific">Falsiporphyromonas endometrii</name>
    <dbReference type="NCBI Taxonomy" id="1387297"/>
    <lineage>
        <taxon>Bacteria</taxon>
        <taxon>Pseudomonadati</taxon>
        <taxon>Bacteroidota</taxon>
        <taxon>Bacteroidia</taxon>
        <taxon>Bacteroidales</taxon>
        <taxon>Porphyromonadaceae</taxon>
        <taxon>Falsiporphyromonas</taxon>
    </lineage>
</organism>
<name>A0ABV9K6B9_9PORP</name>
<comment type="similarity">
    <text evidence="4">In the N-terminal section; belongs to the glycosyltransferase 51 family.</text>
</comment>
<protein>
    <submittedName>
        <fullName evidence="21">Transglycosylase domain-containing protein</fullName>
    </submittedName>
</protein>
<evidence type="ECO:0000256" key="7">
    <source>
        <dbReference type="ARBA" id="ARBA00022670"/>
    </source>
</evidence>
<evidence type="ECO:0000256" key="13">
    <source>
        <dbReference type="ARBA" id="ARBA00023136"/>
    </source>
</evidence>
<evidence type="ECO:0000313" key="21">
    <source>
        <dbReference type="EMBL" id="MFC4665507.1"/>
    </source>
</evidence>
<dbReference type="InterPro" id="IPR036950">
    <property type="entry name" value="PBP_transglycosylase"/>
</dbReference>
<evidence type="ECO:0000256" key="1">
    <source>
        <dbReference type="ARBA" id="ARBA00004236"/>
    </source>
</evidence>
<dbReference type="Pfam" id="PF00905">
    <property type="entry name" value="Transpeptidase"/>
    <property type="match status" value="1"/>
</dbReference>
<comment type="similarity">
    <text evidence="3">In the C-terminal section; belongs to the transpeptidase family.</text>
</comment>
<keyword evidence="14" id="KW-0511">Multifunctional enzyme</keyword>
<evidence type="ECO:0000256" key="11">
    <source>
        <dbReference type="ARBA" id="ARBA00022960"/>
    </source>
</evidence>
<evidence type="ECO:0000313" key="22">
    <source>
        <dbReference type="Proteomes" id="UP001596020"/>
    </source>
</evidence>
<dbReference type="InterPro" id="IPR012338">
    <property type="entry name" value="Beta-lactam/transpept-like"/>
</dbReference>
<keyword evidence="18" id="KW-1133">Transmembrane helix</keyword>
<dbReference type="Gene3D" id="1.10.3810.10">
    <property type="entry name" value="Biosynthetic peptidoglycan transglycosylase-like"/>
    <property type="match status" value="1"/>
</dbReference>
<keyword evidence="7" id="KW-0645">Protease</keyword>
<comment type="pathway">
    <text evidence="2">Cell wall biogenesis; peptidoglycan biosynthesis.</text>
</comment>
<dbReference type="PANTHER" id="PTHR32282:SF11">
    <property type="entry name" value="PENICILLIN-BINDING PROTEIN 1B"/>
    <property type="match status" value="1"/>
</dbReference>
<dbReference type="InterPro" id="IPR001264">
    <property type="entry name" value="Glyco_trans_51"/>
</dbReference>
<gene>
    <name evidence="21" type="ORF">ACFO3G_02595</name>
</gene>
<evidence type="ECO:0000259" key="19">
    <source>
        <dbReference type="Pfam" id="PF00905"/>
    </source>
</evidence>
<dbReference type="PANTHER" id="PTHR32282">
    <property type="entry name" value="BINDING PROTEIN TRANSPEPTIDASE, PUTATIVE-RELATED"/>
    <property type="match status" value="1"/>
</dbReference>
<keyword evidence="22" id="KW-1185">Reference proteome</keyword>
<dbReference type="RefSeq" id="WP_380077707.1">
    <property type="nucleotide sequence ID" value="NZ_JBHSGO010000045.1"/>
</dbReference>
<evidence type="ECO:0000256" key="17">
    <source>
        <dbReference type="ARBA" id="ARBA00049902"/>
    </source>
</evidence>
<feature type="transmembrane region" description="Helical" evidence="18">
    <location>
        <begin position="12"/>
        <end position="37"/>
    </location>
</feature>
<evidence type="ECO:0000256" key="9">
    <source>
        <dbReference type="ARBA" id="ARBA00022679"/>
    </source>
</evidence>
<dbReference type="InterPro" id="IPR001460">
    <property type="entry name" value="PCN-bd_Tpept"/>
</dbReference>
<proteinExistence type="inferred from homology"/>
<keyword evidence="9" id="KW-0808">Transferase</keyword>
<keyword evidence="18" id="KW-0812">Transmembrane</keyword>
<dbReference type="EMBL" id="JBHSGO010000045">
    <property type="protein sequence ID" value="MFC4665507.1"/>
    <property type="molecule type" value="Genomic_DNA"/>
</dbReference>
<evidence type="ECO:0000256" key="12">
    <source>
        <dbReference type="ARBA" id="ARBA00022984"/>
    </source>
</evidence>
<evidence type="ECO:0000256" key="8">
    <source>
        <dbReference type="ARBA" id="ARBA00022676"/>
    </source>
</evidence>
<comment type="caution">
    <text evidence="21">The sequence shown here is derived from an EMBL/GenBank/DDBJ whole genome shotgun (WGS) entry which is preliminary data.</text>
</comment>
<comment type="catalytic activity">
    <reaction evidence="16">
        <text>Preferential cleavage: (Ac)2-L-Lys-D-Ala-|-D-Ala. Also transpeptidation of peptidyl-alanyl moieties that are N-acyl substituents of D-alanine.</text>
        <dbReference type="EC" id="3.4.16.4"/>
    </reaction>
</comment>
<keyword evidence="15" id="KW-0961">Cell wall biogenesis/degradation</keyword>
<dbReference type="InterPro" id="IPR023346">
    <property type="entry name" value="Lysozyme-like_dom_sf"/>
</dbReference>
<evidence type="ECO:0000259" key="20">
    <source>
        <dbReference type="Pfam" id="PF00912"/>
    </source>
</evidence>
<evidence type="ECO:0000256" key="14">
    <source>
        <dbReference type="ARBA" id="ARBA00023268"/>
    </source>
</evidence>
<evidence type="ECO:0000256" key="18">
    <source>
        <dbReference type="SAM" id="Phobius"/>
    </source>
</evidence>
<dbReference type="SUPFAM" id="SSF53955">
    <property type="entry name" value="Lysozyme-like"/>
    <property type="match status" value="1"/>
</dbReference>
<dbReference type="Gene3D" id="3.40.710.10">
    <property type="entry name" value="DD-peptidase/beta-lactamase superfamily"/>
    <property type="match status" value="2"/>
</dbReference>
<reference evidence="22" key="1">
    <citation type="journal article" date="2019" name="Int. J. Syst. Evol. Microbiol.">
        <title>The Global Catalogue of Microorganisms (GCM) 10K type strain sequencing project: providing services to taxonomists for standard genome sequencing and annotation.</title>
        <authorList>
            <consortium name="The Broad Institute Genomics Platform"/>
            <consortium name="The Broad Institute Genome Sequencing Center for Infectious Disease"/>
            <person name="Wu L."/>
            <person name="Ma J."/>
        </authorList>
    </citation>
    <scope>NUCLEOTIDE SEQUENCE [LARGE SCALE GENOMIC DNA]</scope>
    <source>
        <strain evidence="22">CGMCC 4.7357</strain>
    </source>
</reference>
<evidence type="ECO:0000256" key="16">
    <source>
        <dbReference type="ARBA" id="ARBA00034000"/>
    </source>
</evidence>
<keyword evidence="10" id="KW-0378">Hydrolase</keyword>
<accession>A0ABV9K6B9</accession>
<keyword evidence="12" id="KW-0573">Peptidoglycan synthesis</keyword>
<comment type="subcellular location">
    <subcellularLocation>
        <location evidence="1">Cell membrane</location>
    </subcellularLocation>
</comment>
<dbReference type="SUPFAM" id="SSF56601">
    <property type="entry name" value="beta-lactamase/transpeptidase-like"/>
    <property type="match status" value="1"/>
</dbReference>
<keyword evidence="5" id="KW-1003">Cell membrane</keyword>
<dbReference type="InterPro" id="IPR050396">
    <property type="entry name" value="Glycosyltr_51/Transpeptidase"/>
</dbReference>
<sequence length="776" mass="87770">MTDKKKKILKIMWSLFGLFWVFALIIFFMIAEGWIGYMPPIDQLQNPIDKFASQVYSAEGELIGSYSQRGSNRIYVTYKDLSPNIIKALVATEDERFEDHSGIDYKALMRAVILRGILQDKSAGGGSTITQQLAKMLYTPMTKNTITRLMQKPIEWVIATKLERYYTKNEIISMYLNQFDFLYNAIGIRSAAYTYFGKTPQELNIQEAATLVGMCKNPALYNPVLHGSTEKSTQRRNVVLSQMEKAGYITKAELDSLSKLPMEIHFHRGSHKDGIAPYFREYLRLMLTAKKPERSNYASWQEDDYITDSISWKENDLYGWCEKHEKNLYTDGLKIYTTISIPMQRYAEKAVKDQMKDVLQPAFDREKKGNPYATSSSNKISKKEKEQILYRAMRQTERWRAAAADGLSKEEIIKTFYKPRMMQIWTWDEMKDVEMTPLDSILHMKNYLRTGFMAMNPINGHVKAYVGGINFSAFQYDMVSRGRRQIGSTIKPFLYSQAMVDGLTPCTTMEHVPQTLISLSGKPWTPRGRGSGGMVTIQWGLQHSDNWVTAWLMGQTTPHTFAALLKSFGLMARILHPDVSLCMGTCDASVSEMVSAYSTFVNGGIKVAPLLVTRIEDSHGNTIANFLPKTKEVLNQDAALKMLTMLRSVVDGGTGGRLRYRYNLQMPLGGKTGTTQNNSDAWFVGFTPSLVAGCWVGGEDRSIHFDSMAIGQGAAAALPIFGEFMRLVYLDPTLGYSNNEQFNFPPGFQPCNDIIDEDVFEITSDSTGGDMDMIPY</sequence>
<feature type="domain" description="Glycosyl transferase family 51" evidence="20">
    <location>
        <begin position="60"/>
        <end position="244"/>
    </location>
</feature>
<comment type="catalytic activity">
    <reaction evidence="17">
        <text>[GlcNAc-(1-&gt;4)-Mur2Ac(oyl-L-Ala-gamma-D-Glu-L-Lys-D-Ala-D-Ala)](n)-di-trans,octa-cis-undecaprenyl diphosphate + beta-D-GlcNAc-(1-&gt;4)-Mur2Ac(oyl-L-Ala-gamma-D-Glu-L-Lys-D-Ala-D-Ala)-di-trans,octa-cis-undecaprenyl diphosphate = [GlcNAc-(1-&gt;4)-Mur2Ac(oyl-L-Ala-gamma-D-Glu-L-Lys-D-Ala-D-Ala)](n+1)-di-trans,octa-cis-undecaprenyl diphosphate + di-trans,octa-cis-undecaprenyl diphosphate + H(+)</text>
        <dbReference type="Rhea" id="RHEA:23708"/>
        <dbReference type="Rhea" id="RHEA-COMP:9602"/>
        <dbReference type="Rhea" id="RHEA-COMP:9603"/>
        <dbReference type="ChEBI" id="CHEBI:15378"/>
        <dbReference type="ChEBI" id="CHEBI:58405"/>
        <dbReference type="ChEBI" id="CHEBI:60033"/>
        <dbReference type="ChEBI" id="CHEBI:78435"/>
        <dbReference type="EC" id="2.4.99.28"/>
    </reaction>
</comment>
<keyword evidence="6" id="KW-0121">Carboxypeptidase</keyword>
<evidence type="ECO:0000256" key="3">
    <source>
        <dbReference type="ARBA" id="ARBA00007090"/>
    </source>
</evidence>
<evidence type="ECO:0000256" key="10">
    <source>
        <dbReference type="ARBA" id="ARBA00022801"/>
    </source>
</evidence>
<dbReference type="Pfam" id="PF00912">
    <property type="entry name" value="Transgly"/>
    <property type="match status" value="1"/>
</dbReference>
<feature type="domain" description="Penicillin-binding protein transpeptidase" evidence="19">
    <location>
        <begin position="451"/>
        <end position="689"/>
    </location>
</feature>
<keyword evidence="8" id="KW-0328">Glycosyltransferase</keyword>
<evidence type="ECO:0000256" key="2">
    <source>
        <dbReference type="ARBA" id="ARBA00004752"/>
    </source>
</evidence>
<keyword evidence="13 18" id="KW-0472">Membrane</keyword>
<evidence type="ECO:0000256" key="15">
    <source>
        <dbReference type="ARBA" id="ARBA00023316"/>
    </source>
</evidence>